<dbReference type="Pfam" id="PF00533">
    <property type="entry name" value="BRCT"/>
    <property type="match status" value="1"/>
</dbReference>
<keyword evidence="11 14" id="KW-0234">DNA repair</keyword>
<evidence type="ECO:0000256" key="12">
    <source>
        <dbReference type="ARBA" id="ARBA00034005"/>
    </source>
</evidence>
<dbReference type="InterPro" id="IPR004149">
    <property type="entry name" value="Znf_DNAligase_C4"/>
</dbReference>
<feature type="binding site" evidence="14">
    <location>
        <begin position="41"/>
        <end position="45"/>
    </location>
    <ligand>
        <name>NAD(+)</name>
        <dbReference type="ChEBI" id="CHEBI:57540"/>
    </ligand>
</feature>
<evidence type="ECO:0000256" key="11">
    <source>
        <dbReference type="ARBA" id="ARBA00023204"/>
    </source>
</evidence>
<keyword evidence="8 14" id="KW-0862">Zinc</keyword>
<dbReference type="Pfam" id="PF01653">
    <property type="entry name" value="DNA_ligase_aden"/>
    <property type="match status" value="1"/>
</dbReference>
<dbReference type="Pfam" id="PF03119">
    <property type="entry name" value="DNA_ligase_ZBD"/>
    <property type="match status" value="1"/>
</dbReference>
<accession>E1SMV0</accession>
<dbReference type="GO" id="GO:0003677">
    <property type="term" value="F:DNA binding"/>
    <property type="evidence" value="ECO:0007669"/>
    <property type="project" value="InterPro"/>
</dbReference>
<dbReference type="PANTHER" id="PTHR23389">
    <property type="entry name" value="CHROMOSOME TRANSMISSION FIDELITY FACTOR 18"/>
    <property type="match status" value="1"/>
</dbReference>
<feature type="binding site" evidence="14">
    <location>
        <position position="418"/>
    </location>
    <ligand>
        <name>Zn(2+)</name>
        <dbReference type="ChEBI" id="CHEBI:29105"/>
    </ligand>
</feature>
<dbReference type="SMART" id="SM00278">
    <property type="entry name" value="HhH1"/>
    <property type="match status" value="4"/>
</dbReference>
<dbReference type="Gene3D" id="6.20.10.30">
    <property type="match status" value="1"/>
</dbReference>
<dbReference type="NCBIfam" id="NF005932">
    <property type="entry name" value="PRK07956.1"/>
    <property type="match status" value="1"/>
</dbReference>
<keyword evidence="10 14" id="KW-0520">NAD</keyword>
<dbReference type="FunFam" id="2.40.50.140:FF:000012">
    <property type="entry name" value="DNA ligase"/>
    <property type="match status" value="1"/>
</dbReference>
<keyword evidence="5 14" id="KW-0235">DNA replication</keyword>
<evidence type="ECO:0000256" key="1">
    <source>
        <dbReference type="ARBA" id="ARBA00004067"/>
    </source>
</evidence>
<evidence type="ECO:0000256" key="4">
    <source>
        <dbReference type="ARBA" id="ARBA00022598"/>
    </source>
</evidence>
<dbReference type="SUPFAM" id="SSF56091">
    <property type="entry name" value="DNA ligase/mRNA capping enzyme, catalytic domain"/>
    <property type="match status" value="1"/>
</dbReference>
<dbReference type="Gene3D" id="2.40.50.140">
    <property type="entry name" value="Nucleic acid-binding proteins"/>
    <property type="match status" value="1"/>
</dbReference>
<keyword evidence="18" id="KW-1185">Reference proteome</keyword>
<dbReference type="InterPro" id="IPR033136">
    <property type="entry name" value="DNA_ligase_CS"/>
</dbReference>
<dbReference type="Pfam" id="PF12826">
    <property type="entry name" value="HHH_2"/>
    <property type="match status" value="1"/>
</dbReference>
<evidence type="ECO:0000256" key="7">
    <source>
        <dbReference type="ARBA" id="ARBA00022763"/>
    </source>
</evidence>
<dbReference type="Pfam" id="PF03120">
    <property type="entry name" value="OB_DNA_ligase"/>
    <property type="match status" value="1"/>
</dbReference>
<evidence type="ECO:0000256" key="14">
    <source>
        <dbReference type="HAMAP-Rule" id="MF_01588"/>
    </source>
</evidence>
<dbReference type="CDD" id="cd00114">
    <property type="entry name" value="LIGANc"/>
    <property type="match status" value="1"/>
</dbReference>
<organism evidence="17 18">
    <name type="scientific">Ferrimonas balearica (strain DSM 9799 / CCM 4581 / KCTC 23876 / PAT)</name>
    <dbReference type="NCBI Taxonomy" id="550540"/>
    <lineage>
        <taxon>Bacteria</taxon>
        <taxon>Pseudomonadati</taxon>
        <taxon>Pseudomonadota</taxon>
        <taxon>Gammaproteobacteria</taxon>
        <taxon>Alteromonadales</taxon>
        <taxon>Ferrimonadaceae</taxon>
        <taxon>Ferrimonas</taxon>
    </lineage>
</organism>
<feature type="binding site" evidence="14">
    <location>
        <position position="442"/>
    </location>
    <ligand>
        <name>Zn(2+)</name>
        <dbReference type="ChEBI" id="CHEBI:29105"/>
    </ligand>
</feature>
<dbReference type="KEGG" id="fbl:Fbal_2417"/>
<dbReference type="GO" id="GO:0005829">
    <property type="term" value="C:cytosol"/>
    <property type="evidence" value="ECO:0007669"/>
    <property type="project" value="TreeGrafter"/>
</dbReference>
<dbReference type="FunFam" id="1.10.287.610:FF:000002">
    <property type="entry name" value="DNA ligase"/>
    <property type="match status" value="1"/>
</dbReference>
<dbReference type="InterPro" id="IPR003583">
    <property type="entry name" value="Hlx-hairpin-Hlx_DNA-bd_motif"/>
</dbReference>
<keyword evidence="14" id="KW-0464">Manganese</keyword>
<dbReference type="Gene3D" id="3.30.470.30">
    <property type="entry name" value="DNA ligase/mRNA capping enzyme"/>
    <property type="match status" value="1"/>
</dbReference>
<dbReference type="PROSITE" id="PS50172">
    <property type="entry name" value="BRCT"/>
    <property type="match status" value="1"/>
</dbReference>
<dbReference type="GO" id="GO:0046872">
    <property type="term" value="F:metal ion binding"/>
    <property type="evidence" value="ECO:0007669"/>
    <property type="project" value="UniProtKB-KW"/>
</dbReference>
<feature type="binding site" evidence="14">
    <location>
        <position position="121"/>
    </location>
    <ligand>
        <name>NAD(+)</name>
        <dbReference type="ChEBI" id="CHEBI:57540"/>
    </ligand>
</feature>
<dbReference type="PROSITE" id="PS01055">
    <property type="entry name" value="DNA_LIGASE_N1"/>
    <property type="match status" value="1"/>
</dbReference>
<keyword evidence="4 14" id="KW-0436">Ligase</keyword>
<protein>
    <recommendedName>
        <fullName evidence="3 14">DNA ligase</fullName>
        <ecNumber evidence="2 14">6.5.1.2</ecNumber>
    </recommendedName>
    <alternativeName>
        <fullName evidence="14">Polydeoxyribonucleotide synthase [NAD(+)]</fullName>
    </alternativeName>
</protein>
<evidence type="ECO:0000256" key="9">
    <source>
        <dbReference type="ARBA" id="ARBA00022842"/>
    </source>
</evidence>
<dbReference type="Gene3D" id="1.10.150.20">
    <property type="entry name" value="5' to 3' exonuclease, C-terminal subdomain"/>
    <property type="match status" value="2"/>
</dbReference>
<dbReference type="GO" id="GO:0003911">
    <property type="term" value="F:DNA ligase (NAD+) activity"/>
    <property type="evidence" value="ECO:0007669"/>
    <property type="project" value="UniProtKB-UniRule"/>
</dbReference>
<gene>
    <name evidence="14" type="primary">ligA</name>
    <name evidence="17" type="ordered locus">Fbal_2417</name>
</gene>
<dbReference type="SUPFAM" id="SSF47781">
    <property type="entry name" value="RuvA domain 2-like"/>
    <property type="match status" value="1"/>
</dbReference>
<dbReference type="SMART" id="SM00292">
    <property type="entry name" value="BRCT"/>
    <property type="match status" value="1"/>
</dbReference>
<evidence type="ECO:0000256" key="3">
    <source>
        <dbReference type="ARBA" id="ARBA00013308"/>
    </source>
</evidence>
<dbReference type="EC" id="6.5.1.2" evidence="2 14"/>
<feature type="binding site" evidence="14">
    <location>
        <position position="324"/>
    </location>
    <ligand>
        <name>NAD(+)</name>
        <dbReference type="ChEBI" id="CHEBI:57540"/>
    </ligand>
</feature>
<dbReference type="GO" id="GO:0006281">
    <property type="term" value="P:DNA repair"/>
    <property type="evidence" value="ECO:0007669"/>
    <property type="project" value="UniProtKB-KW"/>
</dbReference>
<dbReference type="InterPro" id="IPR013840">
    <property type="entry name" value="DNAligase_N"/>
</dbReference>
<dbReference type="InterPro" id="IPR001679">
    <property type="entry name" value="DNA_ligase"/>
</dbReference>
<dbReference type="InterPro" id="IPR013839">
    <property type="entry name" value="DNAligase_adenylation"/>
</dbReference>
<dbReference type="STRING" id="550540.Fbal_2417"/>
<dbReference type="SUPFAM" id="SSF52113">
    <property type="entry name" value="BRCT domain"/>
    <property type="match status" value="1"/>
</dbReference>
<dbReference type="PROSITE" id="PS01056">
    <property type="entry name" value="DNA_LIGASE_N2"/>
    <property type="match status" value="1"/>
</dbReference>
<dbReference type="InterPro" id="IPR010994">
    <property type="entry name" value="RuvA_2-like"/>
</dbReference>
<evidence type="ECO:0000256" key="2">
    <source>
        <dbReference type="ARBA" id="ARBA00012722"/>
    </source>
</evidence>
<dbReference type="Proteomes" id="UP000006683">
    <property type="component" value="Chromosome"/>
</dbReference>
<sequence length="685" mass="74001">MCFLPPKNDMSQAKDRIEQLSQLLNDYNHQYYVLDNPSVPDAEYDRLMRELQALEAEHPALRQPDSPTQRVGGAPAGQFQSVAHLKPMLSLDNAMNEEEFSAFHQRLADRLGSGDIQYCAEPKLDGIAVSLIYRDGLLERAATRGDGTTGEEITTNVRTIKSVPLRLSGKGYPALLEVRGEAFMPKAGFEAMNAKAMAAGEKTFVNPRNAAAGSLRQLDSRITANRPLAFYAYAVGVVEGIDTAMADSHSGQLAQLAQWGLPVSPIVETAAGEAAALDYFRRIGQQRPDLPYEIDGVVIKVDSLAQQEQLGFVARAPRWAIACKFPAQEEMTLLKDVEFQVGRTGAVTPVARLEPVFVGGVTVSNATLHNADEIARLGVKIGDTVIIRRAGDVIPQIVSVVAERRPDDARDIEFPSACPVCASKVERFEGEAVARCSGGLFCEAQRKEAIKHFASRKALDVDGLGDKLVELMVDRELVATPADLFTLSASRLTMLPRMGTKSAQNLVAALDQARTTTLPRFLYALGIREVGEATAANLARHFQTLEALMAADTDALIEVDDVGEVVAKHVYYFFRQPHNLEVIQALTDTEGANVHWPAIEAVAEEAQPLKGQTWVLTGTLSQMGRSEAKAALEALGAKVSGSVSKNTDTLVAGEKAGSKLTKATDLGVPVLDEDGLVALLAQYNG</sequence>
<evidence type="ECO:0000259" key="16">
    <source>
        <dbReference type="PROSITE" id="PS50172"/>
    </source>
</evidence>
<dbReference type="SMART" id="SM00532">
    <property type="entry name" value="LIGANc"/>
    <property type="match status" value="1"/>
</dbReference>
<dbReference type="InterPro" id="IPR001357">
    <property type="entry name" value="BRCT_dom"/>
</dbReference>
<dbReference type="PIRSF" id="PIRSF001604">
    <property type="entry name" value="LigA"/>
    <property type="match status" value="1"/>
</dbReference>
<dbReference type="SUPFAM" id="SSF50249">
    <property type="entry name" value="Nucleic acid-binding proteins"/>
    <property type="match status" value="1"/>
</dbReference>
<dbReference type="FunFam" id="1.10.150.20:FF:000006">
    <property type="entry name" value="DNA ligase"/>
    <property type="match status" value="1"/>
</dbReference>
<feature type="active site" description="N6-AMP-lysine intermediate" evidence="14">
    <location>
        <position position="123"/>
    </location>
</feature>
<dbReference type="HAMAP" id="MF_01588">
    <property type="entry name" value="DNA_ligase_A"/>
    <property type="match status" value="1"/>
</dbReference>
<dbReference type="InterPro" id="IPR041663">
    <property type="entry name" value="DisA/LigA_HHH"/>
</dbReference>
<dbReference type="InterPro" id="IPR012340">
    <property type="entry name" value="NA-bd_OB-fold"/>
</dbReference>
<dbReference type="eggNOG" id="COG0272">
    <property type="taxonomic scope" value="Bacteria"/>
</dbReference>
<comment type="similarity">
    <text evidence="13 14">Belongs to the NAD-dependent DNA ligase family. LigA subfamily.</text>
</comment>
<dbReference type="PANTHER" id="PTHR23389:SF9">
    <property type="entry name" value="DNA LIGASE"/>
    <property type="match status" value="1"/>
</dbReference>
<evidence type="ECO:0000256" key="5">
    <source>
        <dbReference type="ARBA" id="ARBA00022705"/>
    </source>
</evidence>
<dbReference type="HOGENOM" id="CLU_007764_2_1_6"/>
<dbReference type="EMBL" id="CP002209">
    <property type="protein sequence ID" value="ADN76619.1"/>
    <property type="molecule type" value="Genomic_DNA"/>
</dbReference>
<evidence type="ECO:0000256" key="6">
    <source>
        <dbReference type="ARBA" id="ARBA00022723"/>
    </source>
</evidence>
<feature type="binding site" evidence="14">
    <location>
        <begin position="90"/>
        <end position="91"/>
    </location>
    <ligand>
        <name>NAD(+)</name>
        <dbReference type="ChEBI" id="CHEBI:57540"/>
    </ligand>
</feature>
<dbReference type="InterPro" id="IPR018239">
    <property type="entry name" value="DNA_ligase_AS"/>
</dbReference>
<dbReference type="NCBIfam" id="TIGR00575">
    <property type="entry name" value="dnlj"/>
    <property type="match status" value="1"/>
</dbReference>
<name>E1SMV0_FERBD</name>
<dbReference type="FunFam" id="1.10.150.20:FF:000007">
    <property type="entry name" value="DNA ligase"/>
    <property type="match status" value="1"/>
</dbReference>
<dbReference type="InterPro" id="IPR036420">
    <property type="entry name" value="BRCT_dom_sf"/>
</dbReference>
<evidence type="ECO:0000313" key="18">
    <source>
        <dbReference type="Proteomes" id="UP000006683"/>
    </source>
</evidence>
<reference evidence="17 18" key="1">
    <citation type="journal article" date="2010" name="Stand. Genomic Sci.">
        <title>Complete genome sequence of Ferrimonas balearica type strain (PAT).</title>
        <authorList>
            <person name="Nolan M."/>
            <person name="Sikorski J."/>
            <person name="Davenport K."/>
            <person name="Lucas S."/>
            <person name="Glavina Del Rio T."/>
            <person name="Tice H."/>
            <person name="Cheng J."/>
            <person name="Goodwin L."/>
            <person name="Pitluck S."/>
            <person name="Liolios K."/>
            <person name="Ivanova N."/>
            <person name="Mavromatis K."/>
            <person name="Ovchinnikova G."/>
            <person name="Pati A."/>
            <person name="Chen A."/>
            <person name="Palaniappan K."/>
            <person name="Land M."/>
            <person name="Hauser L."/>
            <person name="Chang Y."/>
            <person name="Jeffries C."/>
            <person name="Tapia R."/>
            <person name="Brettin T."/>
            <person name="Detter J."/>
            <person name="Han C."/>
            <person name="Yasawong M."/>
            <person name="Rohde M."/>
            <person name="Tindall B."/>
            <person name="Goker M."/>
            <person name="Woyke T."/>
            <person name="Bristow J."/>
            <person name="Eisen J."/>
            <person name="Markowitz V."/>
            <person name="Hugenholtz P."/>
            <person name="Kyrpides N."/>
            <person name="Klenk H."/>
            <person name="Lapidus A."/>
        </authorList>
    </citation>
    <scope>NUCLEOTIDE SEQUENCE [LARGE SCALE GENOMIC DNA]</scope>
    <source>
        <strain evidence="18">DSM 9799 / CCM 4581 / KCTC 23876 / PAT</strain>
    </source>
</reference>
<comment type="catalytic activity">
    <reaction evidence="12 14 15">
        <text>NAD(+) + (deoxyribonucleotide)n-3'-hydroxyl + 5'-phospho-(deoxyribonucleotide)m = (deoxyribonucleotide)n+m + AMP + beta-nicotinamide D-nucleotide.</text>
        <dbReference type="EC" id="6.5.1.2"/>
    </reaction>
</comment>
<comment type="function">
    <text evidence="1 14">DNA ligase that catalyzes the formation of phosphodiester linkages between 5'-phosphoryl and 3'-hydroxyl groups in double-stranded DNA using NAD as a coenzyme and as the energy source for the reaction. It is essential for DNA replication and repair of damaged DNA.</text>
</comment>
<keyword evidence="7 14" id="KW-0227">DNA damage</keyword>
<keyword evidence="9 14" id="KW-0460">Magnesium</keyword>
<comment type="cofactor">
    <cofactor evidence="14">
        <name>Mg(2+)</name>
        <dbReference type="ChEBI" id="CHEBI:18420"/>
    </cofactor>
    <cofactor evidence="14">
        <name>Mn(2+)</name>
        <dbReference type="ChEBI" id="CHEBI:29035"/>
    </cofactor>
</comment>
<evidence type="ECO:0000256" key="8">
    <source>
        <dbReference type="ARBA" id="ARBA00022833"/>
    </source>
</evidence>
<comment type="caution">
    <text evidence="14">Lacks conserved residue(s) required for the propagation of feature annotation.</text>
</comment>
<dbReference type="FunFam" id="3.30.470.30:FF:000001">
    <property type="entry name" value="DNA ligase"/>
    <property type="match status" value="1"/>
</dbReference>
<dbReference type="Pfam" id="PF14520">
    <property type="entry name" value="HHH_5"/>
    <property type="match status" value="1"/>
</dbReference>
<dbReference type="InterPro" id="IPR004150">
    <property type="entry name" value="NAD_DNA_ligase_OB"/>
</dbReference>
<feature type="binding site" evidence="14">
    <location>
        <position position="181"/>
    </location>
    <ligand>
        <name>NAD(+)</name>
        <dbReference type="ChEBI" id="CHEBI:57540"/>
    </ligand>
</feature>
<keyword evidence="6 14" id="KW-0479">Metal-binding</keyword>
<feature type="binding site" evidence="14">
    <location>
        <position position="300"/>
    </location>
    <ligand>
        <name>NAD(+)</name>
        <dbReference type="ChEBI" id="CHEBI:57540"/>
    </ligand>
</feature>
<dbReference type="Gene3D" id="1.10.287.610">
    <property type="entry name" value="Helix hairpin bin"/>
    <property type="match status" value="1"/>
</dbReference>
<evidence type="ECO:0000313" key="17">
    <source>
        <dbReference type="EMBL" id="ADN76619.1"/>
    </source>
</evidence>
<feature type="binding site" evidence="14">
    <location>
        <position position="144"/>
    </location>
    <ligand>
        <name>NAD(+)</name>
        <dbReference type="ChEBI" id="CHEBI:57540"/>
    </ligand>
</feature>
<evidence type="ECO:0000256" key="13">
    <source>
        <dbReference type="ARBA" id="ARBA00060881"/>
    </source>
</evidence>
<evidence type="ECO:0000256" key="10">
    <source>
        <dbReference type="ARBA" id="ARBA00023027"/>
    </source>
</evidence>
<dbReference type="CDD" id="cd17748">
    <property type="entry name" value="BRCT_DNA_ligase_like"/>
    <property type="match status" value="1"/>
</dbReference>
<feature type="domain" description="BRCT" evidence="16">
    <location>
        <begin position="604"/>
        <end position="685"/>
    </location>
</feature>
<evidence type="ECO:0000256" key="15">
    <source>
        <dbReference type="RuleBase" id="RU000618"/>
    </source>
</evidence>
<dbReference type="AlphaFoldDB" id="E1SMV0"/>
<proteinExistence type="inferred from homology"/>
<dbReference type="GO" id="GO:0006260">
    <property type="term" value="P:DNA replication"/>
    <property type="evidence" value="ECO:0007669"/>
    <property type="project" value="UniProtKB-KW"/>
</dbReference>
<feature type="binding site" evidence="14">
    <location>
        <position position="421"/>
    </location>
    <ligand>
        <name>Zn(2+)</name>
        <dbReference type="ChEBI" id="CHEBI:29105"/>
    </ligand>
</feature>
<dbReference type="Gene3D" id="3.40.50.10190">
    <property type="entry name" value="BRCT domain"/>
    <property type="match status" value="1"/>
</dbReference>